<comment type="caution">
    <text evidence="2">The sequence shown here is derived from an EMBL/GenBank/DDBJ whole genome shotgun (WGS) entry which is preliminary data.</text>
</comment>
<evidence type="ECO:0000259" key="1">
    <source>
        <dbReference type="Pfam" id="PF01248"/>
    </source>
</evidence>
<dbReference type="InterPro" id="IPR004038">
    <property type="entry name" value="Ribosomal_eL8/eL30/eS12/Gad45"/>
</dbReference>
<dbReference type="EMBL" id="JNBS01000266">
    <property type="protein sequence ID" value="OQS07186.1"/>
    <property type="molecule type" value="Genomic_DNA"/>
</dbReference>
<dbReference type="GO" id="GO:0001682">
    <property type="term" value="P:tRNA 5'-leader removal"/>
    <property type="evidence" value="ECO:0007669"/>
    <property type="project" value="InterPro"/>
</dbReference>
<dbReference type="Pfam" id="PF01248">
    <property type="entry name" value="Ribosomal_L7Ae"/>
    <property type="match status" value="1"/>
</dbReference>
<dbReference type="AlphaFoldDB" id="A0A1W0AA71"/>
<gene>
    <name evidence="2" type="ORF">THRCLA_00804</name>
</gene>
<dbReference type="SUPFAM" id="SSF55315">
    <property type="entry name" value="L30e-like"/>
    <property type="match status" value="1"/>
</dbReference>
<keyword evidence="3" id="KW-1185">Reference proteome</keyword>
<feature type="domain" description="Ribosomal protein eL8/eL30/eS12/Gadd45" evidence="1">
    <location>
        <begin position="57"/>
        <end position="135"/>
    </location>
</feature>
<sequence>MSLRAKATQEKAIVREELRKERWMPYAVLEQEEADILIDRIKKEAVPVMMNEPMKSLVKPLRLVALGVNQVAKLIEEQNVRVLVLSMDNSMQDMCHHIVVMAKQFEIPICVVPMSTSALGAIFNMKRVSVIGFRRVPSQADNETLQDALIQMRSIQDFVISKASTLNDILS</sequence>
<dbReference type="Proteomes" id="UP000243217">
    <property type="component" value="Unassembled WGS sequence"/>
</dbReference>
<dbReference type="Gene3D" id="3.30.1330.30">
    <property type="match status" value="1"/>
</dbReference>
<dbReference type="GO" id="GO:0005655">
    <property type="term" value="C:nucleolar ribonuclease P complex"/>
    <property type="evidence" value="ECO:0007669"/>
    <property type="project" value="InterPro"/>
</dbReference>
<protein>
    <recommendedName>
        <fullName evidence="1">Ribosomal protein eL8/eL30/eS12/Gadd45 domain-containing protein</fullName>
    </recommendedName>
</protein>
<dbReference type="InterPro" id="IPR029064">
    <property type="entry name" value="Ribosomal_eL30-like_sf"/>
</dbReference>
<organism evidence="2 3">
    <name type="scientific">Thraustotheca clavata</name>
    <dbReference type="NCBI Taxonomy" id="74557"/>
    <lineage>
        <taxon>Eukaryota</taxon>
        <taxon>Sar</taxon>
        <taxon>Stramenopiles</taxon>
        <taxon>Oomycota</taxon>
        <taxon>Saprolegniomycetes</taxon>
        <taxon>Saprolegniales</taxon>
        <taxon>Achlyaceae</taxon>
        <taxon>Thraustotheca</taxon>
    </lineage>
</organism>
<dbReference type="GO" id="GO:0000172">
    <property type="term" value="C:ribonuclease MRP complex"/>
    <property type="evidence" value="ECO:0007669"/>
    <property type="project" value="InterPro"/>
</dbReference>
<dbReference type="PANTHER" id="PTHR46948:SF1">
    <property type="entry name" value="RIBONUCLEASE P PROTEIN SUBUNIT P38"/>
    <property type="match status" value="1"/>
</dbReference>
<dbReference type="PANTHER" id="PTHR46948">
    <property type="entry name" value="RIBONUCLEASE P PROTEIN SUBUNIT P38"/>
    <property type="match status" value="1"/>
</dbReference>
<dbReference type="InterPro" id="IPR042848">
    <property type="entry name" value="Rpp38"/>
</dbReference>
<accession>A0A1W0AA71</accession>
<name>A0A1W0AA71_9STRA</name>
<reference evidence="2 3" key="1">
    <citation type="journal article" date="2014" name="Genome Biol. Evol.">
        <title>The secreted proteins of Achlya hypogyna and Thraustotheca clavata identify the ancestral oomycete secretome and reveal gene acquisitions by horizontal gene transfer.</title>
        <authorList>
            <person name="Misner I."/>
            <person name="Blouin N."/>
            <person name="Leonard G."/>
            <person name="Richards T.A."/>
            <person name="Lane C.E."/>
        </authorList>
    </citation>
    <scope>NUCLEOTIDE SEQUENCE [LARGE SCALE GENOMIC DNA]</scope>
    <source>
        <strain evidence="2 3">ATCC 34112</strain>
    </source>
</reference>
<evidence type="ECO:0000313" key="3">
    <source>
        <dbReference type="Proteomes" id="UP000243217"/>
    </source>
</evidence>
<proteinExistence type="predicted"/>
<evidence type="ECO:0000313" key="2">
    <source>
        <dbReference type="EMBL" id="OQS07186.1"/>
    </source>
</evidence>
<dbReference type="OrthoDB" id="20109at2759"/>